<dbReference type="EMBL" id="KV428162">
    <property type="protein sequence ID" value="KZT34860.1"/>
    <property type="molecule type" value="Genomic_DNA"/>
</dbReference>
<keyword evidence="1" id="KW-0472">Membrane</keyword>
<protein>
    <submittedName>
        <fullName evidence="2">Uncharacterized protein</fullName>
    </submittedName>
</protein>
<proteinExistence type="predicted"/>
<gene>
    <name evidence="2" type="ORF">SISSUDRAFT_227766</name>
</gene>
<dbReference type="Proteomes" id="UP000076798">
    <property type="component" value="Unassembled WGS sequence"/>
</dbReference>
<evidence type="ECO:0000313" key="2">
    <source>
        <dbReference type="EMBL" id="KZT34860.1"/>
    </source>
</evidence>
<evidence type="ECO:0000313" key="3">
    <source>
        <dbReference type="Proteomes" id="UP000076798"/>
    </source>
</evidence>
<reference evidence="2 3" key="1">
    <citation type="journal article" date="2016" name="Mol. Biol. Evol.">
        <title>Comparative Genomics of Early-Diverging Mushroom-Forming Fungi Provides Insights into the Origins of Lignocellulose Decay Capabilities.</title>
        <authorList>
            <person name="Nagy L.G."/>
            <person name="Riley R."/>
            <person name="Tritt A."/>
            <person name="Adam C."/>
            <person name="Daum C."/>
            <person name="Floudas D."/>
            <person name="Sun H."/>
            <person name="Yadav J.S."/>
            <person name="Pangilinan J."/>
            <person name="Larsson K.H."/>
            <person name="Matsuura K."/>
            <person name="Barry K."/>
            <person name="Labutti K."/>
            <person name="Kuo R."/>
            <person name="Ohm R.A."/>
            <person name="Bhattacharya S.S."/>
            <person name="Shirouzu T."/>
            <person name="Yoshinaga Y."/>
            <person name="Martin F.M."/>
            <person name="Grigoriev I.V."/>
            <person name="Hibbett D.S."/>
        </authorList>
    </citation>
    <scope>NUCLEOTIDE SEQUENCE [LARGE SCALE GENOMIC DNA]</scope>
    <source>
        <strain evidence="2 3">HHB10207 ss-3</strain>
    </source>
</reference>
<organism evidence="2 3">
    <name type="scientific">Sistotremastrum suecicum HHB10207 ss-3</name>
    <dbReference type="NCBI Taxonomy" id="1314776"/>
    <lineage>
        <taxon>Eukaryota</taxon>
        <taxon>Fungi</taxon>
        <taxon>Dikarya</taxon>
        <taxon>Basidiomycota</taxon>
        <taxon>Agaricomycotina</taxon>
        <taxon>Agaricomycetes</taxon>
        <taxon>Sistotremastrales</taxon>
        <taxon>Sistotremastraceae</taxon>
        <taxon>Sistotremastrum</taxon>
    </lineage>
</organism>
<name>A0A166A1F2_9AGAM</name>
<keyword evidence="3" id="KW-1185">Reference proteome</keyword>
<dbReference type="AlphaFoldDB" id="A0A166A1F2"/>
<evidence type="ECO:0000256" key="1">
    <source>
        <dbReference type="SAM" id="Phobius"/>
    </source>
</evidence>
<sequence>MSLFHSGLGKINMLYSFMRTTVIHVVTNFLSLNLMTMLITGHQPIVSQRTRCFFLPVFRERSKLDVRRLGPHSALSPLPLAPQPGRSFLGSILCLPPGYQCI</sequence>
<accession>A0A166A1F2</accession>
<feature type="transmembrane region" description="Helical" evidence="1">
    <location>
        <begin position="20"/>
        <end position="41"/>
    </location>
</feature>
<keyword evidence="1" id="KW-0812">Transmembrane</keyword>
<keyword evidence="1" id="KW-1133">Transmembrane helix</keyword>